<dbReference type="Proteomes" id="UP000189935">
    <property type="component" value="Chromosome I"/>
</dbReference>
<proteinExistence type="predicted"/>
<dbReference type="AlphaFoldDB" id="A0A1M6HKR4"/>
<sequence>MPPRKQRSRDQQPELRPVDQQSEGVEGRADHRLLENDAW</sequence>
<accession>A0A1M6HKR4</accession>
<evidence type="ECO:0000313" key="2">
    <source>
        <dbReference type="EMBL" id="SHJ22794.1"/>
    </source>
</evidence>
<dbReference type="EMBL" id="LT670844">
    <property type="protein sequence ID" value="SHJ22794.1"/>
    <property type="molecule type" value="Genomic_DNA"/>
</dbReference>
<feature type="compositionally biased region" description="Basic and acidic residues" evidence="1">
    <location>
        <begin position="25"/>
        <end position="39"/>
    </location>
</feature>
<reference evidence="2 3" key="1">
    <citation type="submission" date="2016-11" db="EMBL/GenBank/DDBJ databases">
        <authorList>
            <person name="Jaros S."/>
            <person name="Januszkiewicz K."/>
            <person name="Wedrychowicz H."/>
        </authorList>
    </citation>
    <scope>NUCLEOTIDE SEQUENCE [LARGE SCALE GENOMIC DNA]</scope>
    <source>
        <strain evidence="2 3">GAS499</strain>
    </source>
</reference>
<feature type="compositionally biased region" description="Basic and acidic residues" evidence="1">
    <location>
        <begin position="8"/>
        <end position="17"/>
    </location>
</feature>
<evidence type="ECO:0000256" key="1">
    <source>
        <dbReference type="SAM" id="MobiDB-lite"/>
    </source>
</evidence>
<organism evidence="2 3">
    <name type="scientific">Bradyrhizobium lablabi</name>
    <dbReference type="NCBI Taxonomy" id="722472"/>
    <lineage>
        <taxon>Bacteria</taxon>
        <taxon>Pseudomonadati</taxon>
        <taxon>Pseudomonadota</taxon>
        <taxon>Alphaproteobacteria</taxon>
        <taxon>Hyphomicrobiales</taxon>
        <taxon>Nitrobacteraceae</taxon>
        <taxon>Bradyrhizobium</taxon>
    </lineage>
</organism>
<feature type="region of interest" description="Disordered" evidence="1">
    <location>
        <begin position="1"/>
        <end position="39"/>
    </location>
</feature>
<gene>
    <name evidence="2" type="ORF">SAMN05444159_0035</name>
</gene>
<name>A0A1M6HKR4_9BRAD</name>
<evidence type="ECO:0000313" key="3">
    <source>
        <dbReference type="Proteomes" id="UP000189935"/>
    </source>
</evidence>
<protein>
    <submittedName>
        <fullName evidence="2">Uncharacterized protein</fullName>
    </submittedName>
</protein>